<keyword evidence="2" id="KW-1185">Reference proteome</keyword>
<evidence type="ECO:0000313" key="1">
    <source>
        <dbReference type="EMBL" id="KAL3817074.1"/>
    </source>
</evidence>
<dbReference type="AlphaFoldDB" id="A0ABD3RXW1"/>
<dbReference type="Proteomes" id="UP001530377">
    <property type="component" value="Unassembled WGS sequence"/>
</dbReference>
<sequence length="646" mass="70796">MADAERSSIEIKVLLRNLDPNKSSIKHKDRIRRLNKFRDYVTARPPPEFYDDDYNLLLLGSESPTVMENEELEGVNLVGLLRASGCPRSVDHMDALKRSARPAISLLRYLCLDFGGDAEPSSAVGENASRVVGLLSRRLNGFASALCALNVPQLRLLRFDIHVGGGTDCGGSKDDACRLLALILTRHTDTDRETPKPLRVHDVLPDARSRAIFDSWLGENASPDVRRAIRENINAASNSGGGDHAMGGGGGAAAAAESISSAAAVAEGEVGRGRNPFQNDDDVNEDFLKVLGKKSRSILDYARSAVFLPKWKGNDGTKSARSAIISPSSSHHDEFNDIDTLDSSSDINSFESRIRAAALSRADEIRNETLQTGGTQDDAETAAVRAVLSNASYDKKNLPGKIGDMVINFVDTVHARLCPGNTNYGGGTYSSTLREFLYHVDLTVLPFCGSEESENQSVGPVNPSKWKRESTVSTSLRHVRSIVAPLPYIATPNESHAIDAGGREVSFEEDDYANLCTRYLTPRIIKKVELITRKTDRAEVYRLLCQLRDWELEHDSCSGSITRGNDYNPNWRDSIRDRELDQGRVPTALRDDAGDKDILESFDVTKDGDETAGSEFIDVDEYIANVFSLQTKHQAASSGGPVYRYV</sequence>
<evidence type="ECO:0000313" key="2">
    <source>
        <dbReference type="Proteomes" id="UP001530377"/>
    </source>
</evidence>
<proteinExistence type="predicted"/>
<comment type="caution">
    <text evidence="1">The sequence shown here is derived from an EMBL/GenBank/DDBJ whole genome shotgun (WGS) entry which is preliminary data.</text>
</comment>
<protein>
    <submittedName>
        <fullName evidence="1">Uncharacterized protein</fullName>
    </submittedName>
</protein>
<name>A0ABD3RXW1_9STRA</name>
<gene>
    <name evidence="1" type="ORF">ACHAXA_000124</name>
</gene>
<dbReference type="EMBL" id="JALLPB020000120">
    <property type="protein sequence ID" value="KAL3817074.1"/>
    <property type="molecule type" value="Genomic_DNA"/>
</dbReference>
<accession>A0ABD3RXW1</accession>
<reference evidence="1 2" key="1">
    <citation type="submission" date="2024-10" db="EMBL/GenBank/DDBJ databases">
        <title>Updated reference genomes for cyclostephanoid diatoms.</title>
        <authorList>
            <person name="Roberts W.R."/>
            <person name="Alverson A.J."/>
        </authorList>
    </citation>
    <scope>NUCLEOTIDE SEQUENCE [LARGE SCALE GENOMIC DNA]</scope>
    <source>
        <strain evidence="1 2">AJA228-03</strain>
    </source>
</reference>
<organism evidence="1 2">
    <name type="scientific">Cyclostephanos tholiformis</name>
    <dbReference type="NCBI Taxonomy" id="382380"/>
    <lineage>
        <taxon>Eukaryota</taxon>
        <taxon>Sar</taxon>
        <taxon>Stramenopiles</taxon>
        <taxon>Ochrophyta</taxon>
        <taxon>Bacillariophyta</taxon>
        <taxon>Coscinodiscophyceae</taxon>
        <taxon>Thalassiosirophycidae</taxon>
        <taxon>Stephanodiscales</taxon>
        <taxon>Stephanodiscaceae</taxon>
        <taxon>Cyclostephanos</taxon>
    </lineage>
</organism>